<keyword evidence="2" id="KW-0378">Hydrolase</keyword>
<sequence>MIRYNCAISSSDDRGLFRRLKLNYAIFDEGHMLKNMSSVRYQHLMTINEPTHCDANPDLIFEDMTVMTDFELHLLCKQYSHVSDFKLDMDQILDSGKFRALERILSGLKEKGDRVVLFSQFTMMLDILEVFLKHWQHRYIRLDGKTQISDREVKVIKLISKGTIEESMLKISQQKLKLEQDMTAADSGEEGTIPADIATLLKASLGL</sequence>
<evidence type="ECO:0000256" key="2">
    <source>
        <dbReference type="ARBA" id="ARBA00022801"/>
    </source>
</evidence>
<accession>A0A2I0TJE1</accession>
<dbReference type="Proteomes" id="UP000233556">
    <property type="component" value="Unassembled WGS sequence"/>
</dbReference>
<evidence type="ECO:0000313" key="5">
    <source>
        <dbReference type="Proteomes" id="UP000233556"/>
    </source>
</evidence>
<protein>
    <recommendedName>
        <fullName evidence="3">Helicase C-terminal domain-containing protein</fullName>
    </recommendedName>
</protein>
<dbReference type="Pfam" id="PF00271">
    <property type="entry name" value="Helicase_C"/>
    <property type="match status" value="1"/>
</dbReference>
<dbReference type="CDD" id="cd18793">
    <property type="entry name" value="SF2_C_SNF"/>
    <property type="match status" value="1"/>
</dbReference>
<keyword evidence="5" id="KW-1185">Reference proteome</keyword>
<dbReference type="InterPro" id="IPR049730">
    <property type="entry name" value="SNF2/RAD54-like_C"/>
</dbReference>
<dbReference type="PANTHER" id="PTHR10799">
    <property type="entry name" value="SNF2/RAD54 HELICASE FAMILY"/>
    <property type="match status" value="1"/>
</dbReference>
<evidence type="ECO:0000256" key="1">
    <source>
        <dbReference type="ARBA" id="ARBA00007025"/>
    </source>
</evidence>
<reference evidence="5" key="1">
    <citation type="submission" date="2017-11" db="EMBL/GenBank/DDBJ databases">
        <authorList>
            <person name="Lima N.C."/>
            <person name="Parody-Merino A.M."/>
            <person name="Battley P.F."/>
            <person name="Fidler A.E."/>
            <person name="Prosdocimi F."/>
        </authorList>
    </citation>
    <scope>NUCLEOTIDE SEQUENCE [LARGE SCALE GENOMIC DNA]</scope>
</reference>
<name>A0A2I0TJE1_LIMLA</name>
<dbReference type="EMBL" id="KZ509592">
    <property type="protein sequence ID" value="PKU33919.1"/>
    <property type="molecule type" value="Genomic_DNA"/>
</dbReference>
<dbReference type="Gene3D" id="3.40.50.300">
    <property type="entry name" value="P-loop containing nucleotide triphosphate hydrolases"/>
    <property type="match status" value="2"/>
</dbReference>
<feature type="domain" description="Helicase C-terminal" evidence="3">
    <location>
        <begin position="97"/>
        <end position="158"/>
    </location>
</feature>
<proteinExistence type="inferred from homology"/>
<evidence type="ECO:0000259" key="3">
    <source>
        <dbReference type="Pfam" id="PF00271"/>
    </source>
</evidence>
<organism evidence="4 5">
    <name type="scientific">Limosa lapponica baueri</name>
    <dbReference type="NCBI Taxonomy" id="1758121"/>
    <lineage>
        <taxon>Eukaryota</taxon>
        <taxon>Metazoa</taxon>
        <taxon>Chordata</taxon>
        <taxon>Craniata</taxon>
        <taxon>Vertebrata</taxon>
        <taxon>Euteleostomi</taxon>
        <taxon>Archelosauria</taxon>
        <taxon>Archosauria</taxon>
        <taxon>Dinosauria</taxon>
        <taxon>Saurischia</taxon>
        <taxon>Theropoda</taxon>
        <taxon>Coelurosauria</taxon>
        <taxon>Aves</taxon>
        <taxon>Neognathae</taxon>
        <taxon>Neoaves</taxon>
        <taxon>Charadriiformes</taxon>
        <taxon>Scolopacidae</taxon>
        <taxon>Limosa</taxon>
    </lineage>
</organism>
<comment type="similarity">
    <text evidence="1">Belongs to the SNF2/RAD54 helicase family.</text>
</comment>
<dbReference type="SUPFAM" id="SSF52540">
    <property type="entry name" value="P-loop containing nucleoside triphosphate hydrolases"/>
    <property type="match status" value="1"/>
</dbReference>
<dbReference type="GO" id="GO:0016787">
    <property type="term" value="F:hydrolase activity"/>
    <property type="evidence" value="ECO:0007669"/>
    <property type="project" value="UniProtKB-KW"/>
</dbReference>
<dbReference type="OrthoDB" id="448448at2759"/>
<reference evidence="5" key="2">
    <citation type="submission" date="2017-12" db="EMBL/GenBank/DDBJ databases">
        <title>Genome sequence of the Bar-tailed Godwit (Limosa lapponica baueri).</title>
        <authorList>
            <person name="Lima N.C.B."/>
            <person name="Parody-Merino A.M."/>
            <person name="Battley P.F."/>
            <person name="Fidler A.E."/>
            <person name="Prosdocimi F."/>
        </authorList>
    </citation>
    <scope>NUCLEOTIDE SEQUENCE [LARGE SCALE GENOMIC DNA]</scope>
</reference>
<gene>
    <name evidence="4" type="ORF">llap_15778</name>
</gene>
<dbReference type="InterPro" id="IPR001650">
    <property type="entry name" value="Helicase_C-like"/>
</dbReference>
<evidence type="ECO:0000313" key="4">
    <source>
        <dbReference type="EMBL" id="PKU33919.1"/>
    </source>
</evidence>
<dbReference type="InterPro" id="IPR027417">
    <property type="entry name" value="P-loop_NTPase"/>
</dbReference>
<dbReference type="AlphaFoldDB" id="A0A2I0TJE1"/>